<dbReference type="EMBL" id="WIUZ02000006">
    <property type="protein sequence ID" value="KAF9786447.1"/>
    <property type="molecule type" value="Genomic_DNA"/>
</dbReference>
<name>A0A9P6HGT8_9AGAM</name>
<reference evidence="4" key="2">
    <citation type="submission" date="2020-11" db="EMBL/GenBank/DDBJ databases">
        <authorList>
            <consortium name="DOE Joint Genome Institute"/>
            <person name="Kuo A."/>
            <person name="Miyauchi S."/>
            <person name="Kiss E."/>
            <person name="Drula E."/>
            <person name="Kohler A."/>
            <person name="Sanchez-Garcia M."/>
            <person name="Andreopoulos B."/>
            <person name="Barry K.W."/>
            <person name="Bonito G."/>
            <person name="Buee M."/>
            <person name="Carver A."/>
            <person name="Chen C."/>
            <person name="Cichocki N."/>
            <person name="Clum A."/>
            <person name="Culley D."/>
            <person name="Crous P.W."/>
            <person name="Fauchery L."/>
            <person name="Girlanda M."/>
            <person name="Hayes R."/>
            <person name="Keri Z."/>
            <person name="Labutti K."/>
            <person name="Lipzen A."/>
            <person name="Lombard V."/>
            <person name="Magnuson J."/>
            <person name="Maillard F."/>
            <person name="Morin E."/>
            <person name="Murat C."/>
            <person name="Nolan M."/>
            <person name="Ohm R."/>
            <person name="Pangilinan J."/>
            <person name="Pereira M."/>
            <person name="Perotto S."/>
            <person name="Peter M."/>
            <person name="Riley R."/>
            <person name="Sitrit Y."/>
            <person name="Stielow B."/>
            <person name="Szollosi G."/>
            <person name="Zifcakova L."/>
            <person name="Stursova M."/>
            <person name="Spatafora J.W."/>
            <person name="Tedersoo L."/>
            <person name="Vaario L.-M."/>
            <person name="Yamada A."/>
            <person name="Yan M."/>
            <person name="Wang P."/>
            <person name="Xu J."/>
            <person name="Bruns T."/>
            <person name="Baldrian P."/>
            <person name="Vilgalys R."/>
            <person name="Henrissat B."/>
            <person name="Grigoriev I.V."/>
            <person name="Hibbett D."/>
            <person name="Nagy L.G."/>
            <person name="Martin F.M."/>
        </authorList>
    </citation>
    <scope>NUCLEOTIDE SEQUENCE</scope>
    <source>
        <strain evidence="4">UH-Tt-Lm1</strain>
    </source>
</reference>
<dbReference type="OrthoDB" id="308690at2759"/>
<evidence type="ECO:0000256" key="2">
    <source>
        <dbReference type="SAM" id="MobiDB-lite"/>
    </source>
</evidence>
<protein>
    <recommendedName>
        <fullName evidence="3">NACHT domain-containing protein</fullName>
    </recommendedName>
</protein>
<dbReference type="Pfam" id="PF24883">
    <property type="entry name" value="NPHP3_N"/>
    <property type="match status" value="1"/>
</dbReference>
<dbReference type="SUPFAM" id="SSF52540">
    <property type="entry name" value="P-loop containing nucleoside triphosphate hydrolases"/>
    <property type="match status" value="1"/>
</dbReference>
<feature type="region of interest" description="Disordered" evidence="2">
    <location>
        <begin position="1326"/>
        <end position="1348"/>
    </location>
</feature>
<evidence type="ECO:0000313" key="4">
    <source>
        <dbReference type="EMBL" id="KAF9786447.1"/>
    </source>
</evidence>
<feature type="region of interest" description="Disordered" evidence="2">
    <location>
        <begin position="22"/>
        <end position="44"/>
    </location>
</feature>
<dbReference type="Gene3D" id="3.40.50.300">
    <property type="entry name" value="P-loop containing nucleotide triphosphate hydrolases"/>
    <property type="match status" value="1"/>
</dbReference>
<accession>A0A9P6HGT8</accession>
<sequence length="1406" mass="156700">MNLLLGIPTNIAVSPLRFRAELDTDPQDDNSPGSSRIVSCESSSEAAVPGTSIAFAIDDIDPSDYPTKENISHTRREEGDAGAESKAAEEDRRVAHGASFIFTEAAKESGFGPLKALLGAISAVYTDREGTIAARNKIAELLPRITSLHAHFATRPYDVTEQMRRRELIRKLGAIEEQLQSLHESQLQQLAHHIEGDEDVFGPLEDLEEAIFQYQMERQTAIDGQGFEQIDPDEATVLNNSRCAEQAEFRHGNRNGCLKGTRRDVLVEIGLWAHEFHKPPVYWLNGLAGTGKSTIAQTFAEKMFADGKLGASFFCSRDFEDRSNLQSIFPTLAVQLARRYTEFRSIFIPLVRSDPGVAHESLYGQMNKLIVQPLLKSAISTVIVIDALDECKDNEPASAILSVLGQFVTKIPKVKFFITGRPELRIRKGFRLPLLADATDVFVLHEVEPSQINNDIRLFFRHSFSEPKGNSRVPDDWPTEEQLNILCDRAGGLFVYAVATVRFIDLKNKNPKRQLDRLLQSPENSAFEGKTKFRVNTTLDLLYMTILHEAFGDDDPEDDPKVRSILGAVVLSANPLSPSTIAVLLGLDAEDVMPLLSSIHSLLVCWEDIDHAVRPFHKSFPDFIVDSARCTNPRFWVSPPDQHAELLIGCLETLNHRLEPNMCKLPDGVMNSEVPDLRERTEKHINKALEYACRSWHRHLVNMTQARMLEITSILRQFLEKKFLFWLEVLSVLGAAREAIDALEATAGCLNDLPTLELVRDYTRFVITFFEVISTSAPHIYITVLPLSPQSSIVCGLYKQYARPLARVIRGLPISWEPVVTAARKGGIKGAAWSPCNRFIAITSFSTVEILDAATLKQLNTFENPPPYNSFLDSSPLLVFSADGHSLTEVSDRMFKRWDLQTGGPAGTILTEGLTLNFTKSSFSSTYSTDGKILVVLYRQASPPSAFITTHDLLSKTHTHTYPVLEGNIVIPIWTHGECLRFATLKSGSITIWEAAFTSTHLPAEVESFPAPDEIAHVENLLFLPALSRLAFTHKGSVLVWDFKASKFLLNSGPATQAWSFNPYKSSFSSDGHFFACLTRSCKVSIWKESSAGYVLHQNLTFPSYISIGPYLSPNGESVVMVHESAIHLWHTKDQDLSLSSVPSHRTQDSSILVFSPDETLVALGAPLKIEIFDLQSGDLWLVIDTGMEVEHLEMTGNTIVAVGGGKAITWSIPEQSLLDATADVNNSIWVTHFDHSSLSLIHRKGILVFPDSSRVLMWGHTEGPFQGCLQIYDLFSGRCLGSVGLDHVFLQSASFTPDGLEVWGEYQNEWGSSVVGWKVIEDSESGTMRPEPLESTKSQPEVLPSRSSHGHEIMHNGWIIGPTKERLLWLPNHWRSGNWLLGWGGRFLVLRRRGTLDIVILEFFE</sequence>
<proteinExistence type="predicted"/>
<dbReference type="InterPro" id="IPR007111">
    <property type="entry name" value="NACHT_NTPase"/>
</dbReference>
<keyword evidence="1" id="KW-0677">Repeat</keyword>
<feature type="compositionally biased region" description="Low complexity" evidence="2">
    <location>
        <begin position="34"/>
        <end position="44"/>
    </location>
</feature>
<evidence type="ECO:0000259" key="3">
    <source>
        <dbReference type="PROSITE" id="PS50837"/>
    </source>
</evidence>
<evidence type="ECO:0000313" key="5">
    <source>
        <dbReference type="Proteomes" id="UP000736335"/>
    </source>
</evidence>
<feature type="compositionally biased region" description="Basic and acidic residues" evidence="2">
    <location>
        <begin position="66"/>
        <end position="79"/>
    </location>
</feature>
<reference evidence="4" key="1">
    <citation type="journal article" date="2020" name="Nat. Commun.">
        <title>Large-scale genome sequencing of mycorrhizal fungi provides insights into the early evolution of symbiotic traits.</title>
        <authorList>
            <person name="Miyauchi S."/>
            <person name="Kiss E."/>
            <person name="Kuo A."/>
            <person name="Drula E."/>
            <person name="Kohler A."/>
            <person name="Sanchez-Garcia M."/>
            <person name="Morin E."/>
            <person name="Andreopoulos B."/>
            <person name="Barry K.W."/>
            <person name="Bonito G."/>
            <person name="Buee M."/>
            <person name="Carver A."/>
            <person name="Chen C."/>
            <person name="Cichocki N."/>
            <person name="Clum A."/>
            <person name="Culley D."/>
            <person name="Crous P.W."/>
            <person name="Fauchery L."/>
            <person name="Girlanda M."/>
            <person name="Hayes R.D."/>
            <person name="Keri Z."/>
            <person name="LaButti K."/>
            <person name="Lipzen A."/>
            <person name="Lombard V."/>
            <person name="Magnuson J."/>
            <person name="Maillard F."/>
            <person name="Murat C."/>
            <person name="Nolan M."/>
            <person name="Ohm R.A."/>
            <person name="Pangilinan J."/>
            <person name="Pereira M.F."/>
            <person name="Perotto S."/>
            <person name="Peter M."/>
            <person name="Pfister S."/>
            <person name="Riley R."/>
            <person name="Sitrit Y."/>
            <person name="Stielow J.B."/>
            <person name="Szollosi G."/>
            <person name="Zifcakova L."/>
            <person name="Stursova M."/>
            <person name="Spatafora J.W."/>
            <person name="Tedersoo L."/>
            <person name="Vaario L.M."/>
            <person name="Yamada A."/>
            <person name="Yan M."/>
            <person name="Wang P."/>
            <person name="Xu J."/>
            <person name="Bruns T."/>
            <person name="Baldrian P."/>
            <person name="Vilgalys R."/>
            <person name="Dunand C."/>
            <person name="Henrissat B."/>
            <person name="Grigoriev I.V."/>
            <person name="Hibbett D."/>
            <person name="Nagy L.G."/>
            <person name="Martin F.M."/>
        </authorList>
    </citation>
    <scope>NUCLEOTIDE SEQUENCE</scope>
    <source>
        <strain evidence="4">UH-Tt-Lm1</strain>
    </source>
</reference>
<dbReference type="InterPro" id="IPR027417">
    <property type="entry name" value="P-loop_NTPase"/>
</dbReference>
<organism evidence="4 5">
    <name type="scientific">Thelephora terrestris</name>
    <dbReference type="NCBI Taxonomy" id="56493"/>
    <lineage>
        <taxon>Eukaryota</taxon>
        <taxon>Fungi</taxon>
        <taxon>Dikarya</taxon>
        <taxon>Basidiomycota</taxon>
        <taxon>Agaricomycotina</taxon>
        <taxon>Agaricomycetes</taxon>
        <taxon>Thelephorales</taxon>
        <taxon>Thelephoraceae</taxon>
        <taxon>Thelephora</taxon>
    </lineage>
</organism>
<feature type="region of interest" description="Disordered" evidence="2">
    <location>
        <begin position="59"/>
        <end position="90"/>
    </location>
</feature>
<dbReference type="Gene3D" id="2.130.10.10">
    <property type="entry name" value="YVTN repeat-like/Quinoprotein amine dehydrogenase"/>
    <property type="match status" value="2"/>
</dbReference>
<comment type="caution">
    <text evidence="4">The sequence shown here is derived from an EMBL/GenBank/DDBJ whole genome shotgun (WGS) entry which is preliminary data.</text>
</comment>
<dbReference type="InterPro" id="IPR056884">
    <property type="entry name" value="NPHP3-like_N"/>
</dbReference>
<evidence type="ECO:0000256" key="1">
    <source>
        <dbReference type="ARBA" id="ARBA00022737"/>
    </source>
</evidence>
<dbReference type="PROSITE" id="PS50837">
    <property type="entry name" value="NACHT"/>
    <property type="match status" value="1"/>
</dbReference>
<gene>
    <name evidence="4" type="ORF">BJ322DRAFT_1191700</name>
</gene>
<dbReference type="Proteomes" id="UP000736335">
    <property type="component" value="Unassembled WGS sequence"/>
</dbReference>
<dbReference type="PANTHER" id="PTHR10039">
    <property type="entry name" value="AMELOGENIN"/>
    <property type="match status" value="1"/>
</dbReference>
<dbReference type="SUPFAM" id="SSF82171">
    <property type="entry name" value="DPP6 N-terminal domain-like"/>
    <property type="match status" value="1"/>
</dbReference>
<keyword evidence="5" id="KW-1185">Reference proteome</keyword>
<dbReference type="SUPFAM" id="SSF69304">
    <property type="entry name" value="Tricorn protease N-terminal domain"/>
    <property type="match status" value="1"/>
</dbReference>
<dbReference type="InterPro" id="IPR015943">
    <property type="entry name" value="WD40/YVTN_repeat-like_dom_sf"/>
</dbReference>
<feature type="domain" description="NACHT" evidence="3">
    <location>
        <begin position="280"/>
        <end position="422"/>
    </location>
</feature>
<dbReference type="PANTHER" id="PTHR10039:SF17">
    <property type="entry name" value="FUNGAL STAND N-TERMINAL GOODBYE DOMAIN-CONTAINING PROTEIN-RELATED"/>
    <property type="match status" value="1"/>
</dbReference>